<dbReference type="SUPFAM" id="SSF53448">
    <property type="entry name" value="Nucleotide-diphospho-sugar transferases"/>
    <property type="match status" value="1"/>
</dbReference>
<accession>A0A6M3KS96</accession>
<proteinExistence type="predicted"/>
<sequence>MQVDLCVFLSGENLDGYTPCFLETLYRNCDVSRLHVHVVAKGHYLCPNNGTPDYLKDLTLENYVGVGDNILQYLERKRSESRVPFTIYNMPDPRPFFEDVNPGPARFGTGSDHASTLHWAMDNCGMNKYVIFCHSDIVFMKDIITPLTDLMHDNAGIKGVYNHCYIVNRDAFRRVGVRFNCVVNLMAVPTPDIDGFDYVLRHVNDPRCDKDAKRILGLDIGELVEFVMRSQGWDCDISGNHPLRGYVDHMCSGHGYVAQPEVVVHHKNRIDGWLRRYGVQRL</sequence>
<evidence type="ECO:0008006" key="2">
    <source>
        <dbReference type="Google" id="ProtNLM"/>
    </source>
</evidence>
<reference evidence="1" key="1">
    <citation type="submission" date="2020-03" db="EMBL/GenBank/DDBJ databases">
        <title>The deep terrestrial virosphere.</title>
        <authorList>
            <person name="Holmfeldt K."/>
            <person name="Nilsson E."/>
            <person name="Simone D."/>
            <person name="Lopez-Fernandez M."/>
            <person name="Wu X."/>
            <person name="de Brujin I."/>
            <person name="Lundin D."/>
            <person name="Andersson A."/>
            <person name="Bertilsson S."/>
            <person name="Dopson M."/>
        </authorList>
    </citation>
    <scope>NUCLEOTIDE SEQUENCE</scope>
    <source>
        <strain evidence="1">MM415B02303</strain>
    </source>
</reference>
<evidence type="ECO:0000313" key="1">
    <source>
        <dbReference type="EMBL" id="QJA85003.1"/>
    </source>
</evidence>
<dbReference type="InterPro" id="IPR029044">
    <property type="entry name" value="Nucleotide-diphossugar_trans"/>
</dbReference>
<dbReference type="AlphaFoldDB" id="A0A6M3KS96"/>
<dbReference type="EMBL" id="MT142547">
    <property type="protein sequence ID" value="QJA85003.1"/>
    <property type="molecule type" value="Genomic_DNA"/>
</dbReference>
<gene>
    <name evidence="1" type="ORF">MM415B02303_0011</name>
</gene>
<organism evidence="1">
    <name type="scientific">viral metagenome</name>
    <dbReference type="NCBI Taxonomy" id="1070528"/>
    <lineage>
        <taxon>unclassified sequences</taxon>
        <taxon>metagenomes</taxon>
        <taxon>organismal metagenomes</taxon>
    </lineage>
</organism>
<protein>
    <recommendedName>
        <fullName evidence="2">Glycosyltransferase</fullName>
    </recommendedName>
</protein>
<name>A0A6M3KS96_9ZZZZ</name>